<organism evidence="1 2">
    <name type="scientific">Zarea fungicola</name>
    <dbReference type="NCBI Taxonomy" id="93591"/>
    <lineage>
        <taxon>Eukaryota</taxon>
        <taxon>Fungi</taxon>
        <taxon>Dikarya</taxon>
        <taxon>Ascomycota</taxon>
        <taxon>Pezizomycotina</taxon>
        <taxon>Sordariomycetes</taxon>
        <taxon>Hypocreomycetidae</taxon>
        <taxon>Hypocreales</taxon>
        <taxon>Cordycipitaceae</taxon>
        <taxon>Zarea</taxon>
    </lineage>
</organism>
<dbReference type="EMBL" id="JANJQO010000515">
    <property type="protein sequence ID" value="KAJ2977027.1"/>
    <property type="molecule type" value="Genomic_DNA"/>
</dbReference>
<comment type="caution">
    <text evidence="1">The sequence shown here is derived from an EMBL/GenBank/DDBJ whole genome shotgun (WGS) entry which is preliminary data.</text>
</comment>
<accession>A0ACC1NDS2</accession>
<keyword evidence="2" id="KW-1185">Reference proteome</keyword>
<protein>
    <submittedName>
        <fullName evidence="1">Uncharacterized protein</fullName>
    </submittedName>
</protein>
<name>A0ACC1NDS2_9HYPO</name>
<proteinExistence type="predicted"/>
<gene>
    <name evidence="1" type="ORF">NQ176_g4607</name>
</gene>
<sequence>MADTTDRSPLRRTACFTCTKAKRRCTKEEPGCRRCLARGLLCRYPPLKMMIELPVDLEAAFMGVPSTCSNSDGGGLNDRATGALPWPEEQRPLSLNFDYSSVALPPQHAWFLSPEHWQIDHRPSLHEQPSFRDEALRFFTQQLLAWLKQWVTEGHSPFIHSQLYQQDSPSHIQLAFTTCAAYFSKTEATTSFVMRILEEQSATLVEQSNALDPTILSTGQHVSRTQALLIYQIIRLFDGDIRSRAQAEDRLDVLLSWATQMWESARLSAAASLSSDPLGSQPNAFKLDGSTSALWRAWYLAESVRRTYVLSAFLQGVYLTMKQGWSYCPGGVAFSMGTGLWNATSASTWIAEHRDKHGPQLMESKEPETAFINARPADVDEFAKCILTVSRGLESVEEWIAQKGP</sequence>
<evidence type="ECO:0000313" key="2">
    <source>
        <dbReference type="Proteomes" id="UP001143910"/>
    </source>
</evidence>
<evidence type="ECO:0000313" key="1">
    <source>
        <dbReference type="EMBL" id="KAJ2977027.1"/>
    </source>
</evidence>
<dbReference type="Proteomes" id="UP001143910">
    <property type="component" value="Unassembled WGS sequence"/>
</dbReference>
<reference evidence="1" key="1">
    <citation type="submission" date="2022-08" db="EMBL/GenBank/DDBJ databases">
        <title>Genome Sequence of Lecanicillium fungicola.</title>
        <authorList>
            <person name="Buettner E."/>
        </authorList>
    </citation>
    <scope>NUCLEOTIDE SEQUENCE</scope>
    <source>
        <strain evidence="1">Babe33</strain>
    </source>
</reference>